<dbReference type="EMBL" id="CP036266">
    <property type="protein sequence ID" value="QDT18978.1"/>
    <property type="molecule type" value="Genomic_DNA"/>
</dbReference>
<dbReference type="AlphaFoldDB" id="A0A517PHW7"/>
<feature type="coiled-coil region" evidence="1">
    <location>
        <begin position="86"/>
        <end position="120"/>
    </location>
</feature>
<dbReference type="Proteomes" id="UP000320421">
    <property type="component" value="Chromosome"/>
</dbReference>
<evidence type="ECO:0000313" key="3">
    <source>
        <dbReference type="Proteomes" id="UP000320421"/>
    </source>
</evidence>
<accession>A0A517PHW7</accession>
<proteinExistence type="predicted"/>
<dbReference type="SUPFAM" id="SSF49785">
    <property type="entry name" value="Galactose-binding domain-like"/>
    <property type="match status" value="1"/>
</dbReference>
<sequence>MIVPADSRHERRQVYFRCVPFLVAIALMTVRFPPEVFAAPLPQSDPFESEVSPQFSEIREAIDEDDYEQALRLLTEKRVIAVKVKNQFLLQEILAEIKEVNRLKREFSKVREKAETLKTKPGDPEANEKVGLFYCAEKGDWIAGLNMLSKSGDSGLRQAALDDLKQPETPAHRMKLADAWWEQAEKEKDQIRKAFLLRGRYWYLSARPGLTELERFERDKQLEQIVLEADKIVVWNMHGSTLDHGTDECVLTLFLKGKAVWRQKVVVPWKAKAPAGQIVYPPRVRFDQIRVDITKYRGFGGGLGEIEVFDGTINVARNCSAVASSYWRSNRNHHPDLITDGDKSGLTGIWLLNDGQKGWVLVDMKKYLQQP</sequence>
<dbReference type="InterPro" id="IPR008979">
    <property type="entry name" value="Galactose-bd-like_sf"/>
</dbReference>
<gene>
    <name evidence="2" type="ORF">HG66A1_07410</name>
</gene>
<evidence type="ECO:0000256" key="1">
    <source>
        <dbReference type="SAM" id="Coils"/>
    </source>
</evidence>
<reference evidence="2 3" key="1">
    <citation type="submission" date="2019-02" db="EMBL/GenBank/DDBJ databases">
        <title>Deep-cultivation of Planctomycetes and their phenomic and genomic characterization uncovers novel biology.</title>
        <authorList>
            <person name="Wiegand S."/>
            <person name="Jogler M."/>
            <person name="Boedeker C."/>
            <person name="Pinto D."/>
            <person name="Vollmers J."/>
            <person name="Rivas-Marin E."/>
            <person name="Kohn T."/>
            <person name="Peeters S.H."/>
            <person name="Heuer A."/>
            <person name="Rast P."/>
            <person name="Oberbeckmann S."/>
            <person name="Bunk B."/>
            <person name="Jeske O."/>
            <person name="Meyerdierks A."/>
            <person name="Storesund J.E."/>
            <person name="Kallscheuer N."/>
            <person name="Luecker S."/>
            <person name="Lage O.M."/>
            <person name="Pohl T."/>
            <person name="Merkel B.J."/>
            <person name="Hornburger P."/>
            <person name="Mueller R.-W."/>
            <person name="Bruemmer F."/>
            <person name="Labrenz M."/>
            <person name="Spormann A.M."/>
            <person name="Op den Camp H."/>
            <person name="Overmann J."/>
            <person name="Amann R."/>
            <person name="Jetten M.S.M."/>
            <person name="Mascher T."/>
            <person name="Medema M.H."/>
            <person name="Devos D.P."/>
            <person name="Kaster A.-K."/>
            <person name="Ovreas L."/>
            <person name="Rohde M."/>
            <person name="Galperin M.Y."/>
            <person name="Jogler C."/>
        </authorList>
    </citation>
    <scope>NUCLEOTIDE SEQUENCE [LARGE SCALE GENOMIC DNA]</scope>
    <source>
        <strain evidence="2 3">HG66A1</strain>
    </source>
</reference>
<organism evidence="2 3">
    <name type="scientific">Gimesia chilikensis</name>
    <dbReference type="NCBI Taxonomy" id="2605989"/>
    <lineage>
        <taxon>Bacteria</taxon>
        <taxon>Pseudomonadati</taxon>
        <taxon>Planctomycetota</taxon>
        <taxon>Planctomycetia</taxon>
        <taxon>Planctomycetales</taxon>
        <taxon>Planctomycetaceae</taxon>
        <taxon>Gimesia</taxon>
    </lineage>
</organism>
<name>A0A517PHW7_9PLAN</name>
<keyword evidence="1" id="KW-0175">Coiled coil</keyword>
<keyword evidence="3" id="KW-1185">Reference proteome</keyword>
<evidence type="ECO:0000313" key="2">
    <source>
        <dbReference type="EMBL" id="QDT18978.1"/>
    </source>
</evidence>
<protein>
    <submittedName>
        <fullName evidence="2">Uncharacterized protein</fullName>
    </submittedName>
</protein>